<dbReference type="PANTHER" id="PTHR43777:SF1">
    <property type="entry name" value="MOLYBDENUM COFACTOR CYTIDYLYLTRANSFERASE"/>
    <property type="match status" value="1"/>
</dbReference>
<comment type="caution">
    <text evidence="2">The sequence shown here is derived from an EMBL/GenBank/DDBJ whole genome shotgun (WGS) entry which is preliminary data.</text>
</comment>
<reference evidence="2 3" key="1">
    <citation type="submission" date="2015-10" db="EMBL/GenBank/DDBJ databases">
        <title>Draft genome sequence of pyrrolomycin-producing Streptomyces vitaminophilus.</title>
        <authorList>
            <person name="Graham D.E."/>
            <person name="Mahan K.M."/>
            <person name="Klingeman D.M."/>
            <person name="Hettich R.L."/>
            <person name="Parry R.J."/>
        </authorList>
    </citation>
    <scope>NUCLEOTIDE SEQUENCE [LARGE SCALE GENOMIC DNA]</scope>
    <source>
        <strain evidence="2 3">ATCC 31673</strain>
    </source>
</reference>
<feature type="domain" description="MobA-like NTP transferase" evidence="1">
    <location>
        <begin position="2"/>
        <end position="162"/>
    </location>
</feature>
<keyword evidence="3" id="KW-1185">Reference proteome</keyword>
<accession>A0A0T6LZT7</accession>
<dbReference type="InterPro" id="IPR029044">
    <property type="entry name" value="Nucleotide-diphossugar_trans"/>
</dbReference>
<dbReference type="Proteomes" id="UP000050867">
    <property type="component" value="Unassembled WGS sequence"/>
</dbReference>
<dbReference type="Pfam" id="PF12804">
    <property type="entry name" value="NTP_transf_3"/>
    <property type="match status" value="1"/>
</dbReference>
<proteinExistence type="predicted"/>
<evidence type="ECO:0000313" key="3">
    <source>
        <dbReference type="Proteomes" id="UP000050867"/>
    </source>
</evidence>
<organism evidence="2 3">
    <name type="scientific">Wenjunlia vitaminophila</name>
    <name type="common">Streptomyces vitaminophilus</name>
    <dbReference type="NCBI Taxonomy" id="76728"/>
    <lineage>
        <taxon>Bacteria</taxon>
        <taxon>Bacillati</taxon>
        <taxon>Actinomycetota</taxon>
        <taxon>Actinomycetes</taxon>
        <taxon>Kitasatosporales</taxon>
        <taxon>Streptomycetaceae</taxon>
        <taxon>Wenjunlia</taxon>
    </lineage>
</organism>
<dbReference type="Gene3D" id="3.90.550.10">
    <property type="entry name" value="Spore Coat Polysaccharide Biosynthesis Protein SpsA, Chain A"/>
    <property type="match status" value="1"/>
</dbReference>
<evidence type="ECO:0000259" key="1">
    <source>
        <dbReference type="Pfam" id="PF12804"/>
    </source>
</evidence>
<dbReference type="PANTHER" id="PTHR43777">
    <property type="entry name" value="MOLYBDENUM COFACTOR CYTIDYLYLTRANSFERASE"/>
    <property type="match status" value="1"/>
</dbReference>
<gene>
    <name evidence="2" type="ORF">AQ490_00630</name>
</gene>
<dbReference type="EMBL" id="LLZU01000001">
    <property type="protein sequence ID" value="KRV51510.1"/>
    <property type="molecule type" value="Genomic_DNA"/>
</dbReference>
<dbReference type="CDD" id="cd04182">
    <property type="entry name" value="GT_2_like_f"/>
    <property type="match status" value="1"/>
</dbReference>
<evidence type="ECO:0000313" key="2">
    <source>
        <dbReference type="EMBL" id="KRV51510.1"/>
    </source>
</evidence>
<dbReference type="GO" id="GO:0016779">
    <property type="term" value="F:nucleotidyltransferase activity"/>
    <property type="evidence" value="ECO:0007669"/>
    <property type="project" value="UniProtKB-ARBA"/>
</dbReference>
<protein>
    <submittedName>
        <fullName evidence="2">4-diphosphocytidyl-2C-methyl-D-erythritol synthase</fullName>
    </submittedName>
</protein>
<sequence>MVLAAGGGRRLGGRPKALLGFRGRSLVEHAVEALHAGGCARVHVVVGAAAEEVGARARLLECAVVPNPDWETGMGSSLRVGLASLEGTGATAVLVSLVDQPGIGAPAVARLLAAHRAGAELAAAAYRGRRGHPVLIAAGHWADVAAGARGDRGAREFLRSHQDRLTLVECADVATPNDIDTPGDLLLLESPSWGGGGDDGSVPR</sequence>
<name>A0A0T6LZT7_WENVI</name>
<dbReference type="AlphaFoldDB" id="A0A0T6LZT7"/>
<dbReference type="STRING" id="76728.AQ490_00630"/>
<dbReference type="eggNOG" id="COG2068">
    <property type="taxonomic scope" value="Bacteria"/>
</dbReference>
<dbReference type="InterPro" id="IPR025877">
    <property type="entry name" value="MobA-like_NTP_Trfase"/>
</dbReference>
<dbReference type="SUPFAM" id="SSF53448">
    <property type="entry name" value="Nucleotide-diphospho-sugar transferases"/>
    <property type="match status" value="1"/>
</dbReference>